<comment type="subcellular location">
    <subcellularLocation>
        <location evidence="2">Endoplasmic reticulum membrane</location>
        <topology evidence="2">Multi-pass membrane protein</topology>
    </subcellularLocation>
</comment>
<dbReference type="EMBL" id="GL871494">
    <property type="protein sequence ID" value="EGC29051.1"/>
    <property type="molecule type" value="Genomic_DNA"/>
</dbReference>
<dbReference type="VEuPathDB" id="AmoebaDB:DICPUDRAFT_11664"/>
<name>F1A428_DICPU</name>
<dbReference type="OMA" id="PLWLFWR"/>
<dbReference type="Proteomes" id="UP000001064">
    <property type="component" value="Unassembled WGS sequence"/>
</dbReference>
<evidence type="ECO:0000256" key="4">
    <source>
        <dbReference type="ARBA" id="ARBA00022231"/>
    </source>
</evidence>
<keyword evidence="5 10" id="KW-0812">Transmembrane</keyword>
<accession>F1A428</accession>
<dbReference type="eggNOG" id="KOG4490">
    <property type="taxonomic scope" value="Eukaryota"/>
</dbReference>
<evidence type="ECO:0000256" key="3">
    <source>
        <dbReference type="ARBA" id="ARBA00007990"/>
    </source>
</evidence>
<reference evidence="12" key="1">
    <citation type="journal article" date="2011" name="Genome Biol.">
        <title>Comparative genomics of the social amoebae Dictyostelium discoideum and Dictyostelium purpureum.</title>
        <authorList>
            <consortium name="US DOE Joint Genome Institute (JGI-PGF)"/>
            <person name="Sucgang R."/>
            <person name="Kuo A."/>
            <person name="Tian X."/>
            <person name="Salerno W."/>
            <person name="Parikh A."/>
            <person name="Feasley C.L."/>
            <person name="Dalin E."/>
            <person name="Tu H."/>
            <person name="Huang E."/>
            <person name="Barry K."/>
            <person name="Lindquist E."/>
            <person name="Shapiro H."/>
            <person name="Bruce D."/>
            <person name="Schmutz J."/>
            <person name="Salamov A."/>
            <person name="Fey P."/>
            <person name="Gaudet P."/>
            <person name="Anjard C."/>
            <person name="Babu M.M."/>
            <person name="Basu S."/>
            <person name="Bushmanova Y."/>
            <person name="van der Wel H."/>
            <person name="Katoh-Kurasawa M."/>
            <person name="Dinh C."/>
            <person name="Coutinho P.M."/>
            <person name="Saito T."/>
            <person name="Elias M."/>
            <person name="Schaap P."/>
            <person name="Kay R.R."/>
            <person name="Henrissat B."/>
            <person name="Eichinger L."/>
            <person name="Rivero F."/>
            <person name="Putnam N.H."/>
            <person name="West C.M."/>
            <person name="Loomis W.F."/>
            <person name="Chisholm R.L."/>
            <person name="Shaulsky G."/>
            <person name="Strassmann J.E."/>
            <person name="Queller D.C."/>
            <person name="Kuspa A."/>
            <person name="Grigoriev I.V."/>
        </authorList>
    </citation>
    <scope>NUCLEOTIDE SEQUENCE [LARGE SCALE GENOMIC DNA]</scope>
    <source>
        <strain evidence="12">QSDP1</strain>
    </source>
</reference>
<gene>
    <name evidence="11" type="ORF">DICPUDRAFT_11664</name>
</gene>
<dbReference type="STRING" id="5786.F1A428"/>
<keyword evidence="12" id="KW-1185">Reference proteome</keyword>
<evidence type="ECO:0000256" key="6">
    <source>
        <dbReference type="ARBA" id="ARBA00022824"/>
    </source>
</evidence>
<feature type="transmembrane region" description="Helical" evidence="10">
    <location>
        <begin position="122"/>
        <end position="141"/>
    </location>
</feature>
<keyword evidence="8 10" id="KW-0472">Membrane</keyword>
<evidence type="ECO:0000256" key="9">
    <source>
        <dbReference type="ARBA" id="ARBA00030917"/>
    </source>
</evidence>
<feature type="transmembrane region" description="Helical" evidence="10">
    <location>
        <begin position="22"/>
        <end position="45"/>
    </location>
</feature>
<dbReference type="OrthoDB" id="10059529at2759"/>
<evidence type="ECO:0000313" key="12">
    <source>
        <dbReference type="Proteomes" id="UP000001064"/>
    </source>
</evidence>
<organism evidence="11 12">
    <name type="scientific">Dictyostelium purpureum</name>
    <name type="common">Slime mold</name>
    <dbReference type="NCBI Taxonomy" id="5786"/>
    <lineage>
        <taxon>Eukaryota</taxon>
        <taxon>Amoebozoa</taxon>
        <taxon>Evosea</taxon>
        <taxon>Eumycetozoa</taxon>
        <taxon>Dictyostelia</taxon>
        <taxon>Dictyosteliales</taxon>
        <taxon>Dictyosteliaceae</taxon>
        <taxon>Dictyostelium</taxon>
    </lineage>
</organism>
<keyword evidence="7 10" id="KW-1133">Transmembrane helix</keyword>
<evidence type="ECO:0000256" key="10">
    <source>
        <dbReference type="SAM" id="Phobius"/>
    </source>
</evidence>
<proteinExistence type="inferred from homology"/>
<dbReference type="GeneID" id="10506654"/>
<sequence length="168" mass="18737">MAEVDEFSAYRSENVVSTEQRILYFIMGSLVSLVPVYLYHAIFYLSFEENMIVYGSVTLFSAIVLTFAYNNIYRMKKLKLSSAREHNVPKTGKVSGDKKKVAAAQKELQSVHTSNEAIAASVMYNNAVFLISFLVFSFIIFKNVGLVYNYITSVSLASGLTTFLSTGS</sequence>
<evidence type="ECO:0000256" key="1">
    <source>
        <dbReference type="ARBA" id="ARBA00002838"/>
    </source>
</evidence>
<dbReference type="PANTHER" id="PTHR13399:SF2">
    <property type="entry name" value="TRANSLOCON-ASSOCIATED PROTEIN SUBUNIT GAMMA"/>
    <property type="match status" value="1"/>
</dbReference>
<evidence type="ECO:0000256" key="5">
    <source>
        <dbReference type="ARBA" id="ARBA00022692"/>
    </source>
</evidence>
<evidence type="ECO:0000256" key="2">
    <source>
        <dbReference type="ARBA" id="ARBA00004477"/>
    </source>
</evidence>
<evidence type="ECO:0000313" key="11">
    <source>
        <dbReference type="EMBL" id="EGC29051.1"/>
    </source>
</evidence>
<dbReference type="GO" id="GO:0005783">
    <property type="term" value="C:endoplasmic reticulum"/>
    <property type="evidence" value="ECO:0000318"/>
    <property type="project" value="GO_Central"/>
</dbReference>
<feature type="transmembrane region" description="Helical" evidence="10">
    <location>
        <begin position="51"/>
        <end position="72"/>
    </location>
</feature>
<evidence type="ECO:0000256" key="7">
    <source>
        <dbReference type="ARBA" id="ARBA00022989"/>
    </source>
</evidence>
<dbReference type="GO" id="GO:0005789">
    <property type="term" value="C:endoplasmic reticulum membrane"/>
    <property type="evidence" value="ECO:0007669"/>
    <property type="project" value="UniProtKB-SubCell"/>
</dbReference>
<dbReference type="InterPro" id="IPR009779">
    <property type="entry name" value="SSR3"/>
</dbReference>
<feature type="non-terminal residue" evidence="11">
    <location>
        <position position="1"/>
    </location>
</feature>
<keyword evidence="6" id="KW-0256">Endoplasmic reticulum</keyword>
<comment type="function">
    <text evidence="1">TRAP proteins are part of a complex whose function is to bind calcium to the ER membrane and thereby regulate the retention of ER resident proteins.</text>
</comment>
<dbReference type="KEGG" id="dpp:DICPUDRAFT_11664"/>
<comment type="similarity">
    <text evidence="3">Belongs to the TRAP-gamma family.</text>
</comment>
<dbReference type="AlphaFoldDB" id="F1A428"/>
<dbReference type="PANTHER" id="PTHR13399">
    <property type="entry name" value="TRANSLOCON-ASSOCIATED PROTEIN TRAP , GAMMA SUBUNIT"/>
    <property type="match status" value="1"/>
</dbReference>
<dbReference type="InParanoid" id="F1A428"/>
<dbReference type="FunCoup" id="F1A428">
    <property type="interactions" value="250"/>
</dbReference>
<protein>
    <recommendedName>
        <fullName evidence="4">Translocon-associated protein subunit gamma</fullName>
    </recommendedName>
    <alternativeName>
        <fullName evidence="9">Signal sequence receptor subunit gamma</fullName>
    </alternativeName>
</protein>
<evidence type="ECO:0000256" key="8">
    <source>
        <dbReference type="ARBA" id="ARBA00023136"/>
    </source>
</evidence>
<dbReference type="Pfam" id="PF07074">
    <property type="entry name" value="TRAP-gamma"/>
    <property type="match status" value="1"/>
</dbReference>
<dbReference type="RefSeq" id="XP_003294423.1">
    <property type="nucleotide sequence ID" value="XM_003294375.1"/>
</dbReference>
<dbReference type="GO" id="GO:0006614">
    <property type="term" value="P:SRP-dependent cotranslational protein targeting to membrane"/>
    <property type="evidence" value="ECO:0007669"/>
    <property type="project" value="InterPro"/>
</dbReference>